<dbReference type="Proteomes" id="UP000731519">
    <property type="component" value="Unassembled WGS sequence"/>
</dbReference>
<evidence type="ECO:0000256" key="1">
    <source>
        <dbReference type="SAM" id="MobiDB-lite"/>
    </source>
</evidence>
<accession>A0A1Y2NSG0</accession>
<gene>
    <name evidence="3" type="ORF">BG846_03921</name>
    <name evidence="2" type="ORF">K701_25420</name>
</gene>
<dbReference type="EMBL" id="MIFZ01000281">
    <property type="protein sequence ID" value="OSY50443.1"/>
    <property type="molecule type" value="Genomic_DNA"/>
</dbReference>
<sequence>MSALERARRLLDEPPPPHVPGQLAADLPTPAPAPHNTPDHPTERHAQETEA</sequence>
<evidence type="ECO:0000313" key="2">
    <source>
        <dbReference type="EMBL" id="KAF0647131.1"/>
    </source>
</evidence>
<name>A0A1Y2NSG0_STRFR</name>
<proteinExistence type="predicted"/>
<keyword evidence="5" id="KW-1185">Reference proteome</keyword>
<evidence type="ECO:0000313" key="4">
    <source>
        <dbReference type="Proteomes" id="UP000194318"/>
    </source>
</evidence>
<dbReference type="AlphaFoldDB" id="A0A1Y2NSG0"/>
<dbReference type="Proteomes" id="UP000194318">
    <property type="component" value="Unassembled WGS sequence"/>
</dbReference>
<feature type="compositionally biased region" description="Basic and acidic residues" evidence="1">
    <location>
        <begin position="37"/>
        <end position="51"/>
    </location>
</feature>
<dbReference type="EMBL" id="ASYR01000041">
    <property type="protein sequence ID" value="KAF0647131.1"/>
    <property type="molecule type" value="Genomic_DNA"/>
</dbReference>
<feature type="region of interest" description="Disordered" evidence="1">
    <location>
        <begin position="1"/>
        <end position="51"/>
    </location>
</feature>
<protein>
    <submittedName>
        <fullName evidence="3">Uncharacterized protein</fullName>
    </submittedName>
</protein>
<comment type="caution">
    <text evidence="3">The sequence shown here is derived from an EMBL/GenBank/DDBJ whole genome shotgun (WGS) entry which is preliminary data.</text>
</comment>
<reference evidence="2 5" key="1">
    <citation type="submission" date="2013-05" db="EMBL/GenBank/DDBJ databases">
        <title>Genome Sequence of Streptomyces fradiae.</title>
        <authorList>
            <person name="Kirby R."/>
        </authorList>
    </citation>
    <scope>NUCLEOTIDE SEQUENCE [LARGE SCALE GENOMIC DNA]</scope>
    <source>
        <strain evidence="2 5">ATCC 10745</strain>
    </source>
</reference>
<dbReference type="GeneID" id="91407052"/>
<feature type="compositionally biased region" description="Basic and acidic residues" evidence="1">
    <location>
        <begin position="1"/>
        <end position="12"/>
    </location>
</feature>
<reference evidence="3 4" key="2">
    <citation type="submission" date="2016-09" db="EMBL/GenBank/DDBJ databases">
        <title>Streptomyces fradiae DSM40063, a candidate organism with high potential of specific P450 cytochromes.</title>
        <authorList>
            <person name="Grumaz C."/>
            <person name="Vainshtein Y."/>
            <person name="Kirstahler P."/>
            <person name="Sohn K."/>
        </authorList>
    </citation>
    <scope>NUCLEOTIDE SEQUENCE [LARGE SCALE GENOMIC DNA]</scope>
    <source>
        <strain evidence="3 4">DSM 40063</strain>
    </source>
</reference>
<dbReference type="RefSeq" id="WP_158935990.1">
    <property type="nucleotide sequence ID" value="NZ_ASYR01000041.1"/>
</dbReference>
<evidence type="ECO:0000313" key="3">
    <source>
        <dbReference type="EMBL" id="OSY50443.1"/>
    </source>
</evidence>
<organism evidence="3 4">
    <name type="scientific">Streptomyces fradiae ATCC 10745 = DSM 40063</name>
    <dbReference type="NCBI Taxonomy" id="1319510"/>
    <lineage>
        <taxon>Bacteria</taxon>
        <taxon>Bacillati</taxon>
        <taxon>Actinomycetota</taxon>
        <taxon>Actinomycetes</taxon>
        <taxon>Kitasatosporales</taxon>
        <taxon>Streptomycetaceae</taxon>
        <taxon>Streptomyces</taxon>
    </lineage>
</organism>
<evidence type="ECO:0000313" key="5">
    <source>
        <dbReference type="Proteomes" id="UP000731519"/>
    </source>
</evidence>